<keyword evidence="3" id="KW-1185">Reference proteome</keyword>
<organism evidence="2 3">
    <name type="scientific">Acaulospora morrowiae</name>
    <dbReference type="NCBI Taxonomy" id="94023"/>
    <lineage>
        <taxon>Eukaryota</taxon>
        <taxon>Fungi</taxon>
        <taxon>Fungi incertae sedis</taxon>
        <taxon>Mucoromycota</taxon>
        <taxon>Glomeromycotina</taxon>
        <taxon>Glomeromycetes</taxon>
        <taxon>Diversisporales</taxon>
        <taxon>Acaulosporaceae</taxon>
        <taxon>Acaulospora</taxon>
    </lineage>
</organism>
<reference evidence="2" key="1">
    <citation type="submission" date="2021-06" db="EMBL/GenBank/DDBJ databases">
        <authorList>
            <person name="Kallberg Y."/>
            <person name="Tangrot J."/>
            <person name="Rosling A."/>
        </authorList>
    </citation>
    <scope>NUCLEOTIDE SEQUENCE</scope>
    <source>
        <strain evidence="2">CL551</strain>
    </source>
</reference>
<dbReference type="AlphaFoldDB" id="A0A9N9EUB7"/>
<feature type="compositionally biased region" description="Polar residues" evidence="1">
    <location>
        <begin position="48"/>
        <end position="61"/>
    </location>
</feature>
<protein>
    <submittedName>
        <fullName evidence="2">13956_t:CDS:1</fullName>
    </submittedName>
</protein>
<dbReference type="EMBL" id="CAJVPV010015222">
    <property type="protein sequence ID" value="CAG8690647.1"/>
    <property type="molecule type" value="Genomic_DNA"/>
</dbReference>
<comment type="caution">
    <text evidence="2">The sequence shown here is derived from an EMBL/GenBank/DDBJ whole genome shotgun (WGS) entry which is preliminary data.</text>
</comment>
<dbReference type="Proteomes" id="UP000789342">
    <property type="component" value="Unassembled WGS sequence"/>
</dbReference>
<evidence type="ECO:0000313" key="2">
    <source>
        <dbReference type="EMBL" id="CAG8690647.1"/>
    </source>
</evidence>
<evidence type="ECO:0000256" key="1">
    <source>
        <dbReference type="SAM" id="MobiDB-lite"/>
    </source>
</evidence>
<dbReference type="OrthoDB" id="2440340at2759"/>
<proteinExistence type="predicted"/>
<name>A0A9N9EUB7_9GLOM</name>
<gene>
    <name evidence="2" type="ORF">AMORRO_LOCUS11625</name>
</gene>
<evidence type="ECO:0000313" key="3">
    <source>
        <dbReference type="Proteomes" id="UP000789342"/>
    </source>
</evidence>
<feature type="non-terminal residue" evidence="2">
    <location>
        <position position="292"/>
    </location>
</feature>
<accession>A0A9N9EUB7</accession>
<sequence length="292" mass="33031">NVSFDYSIDVSLPLAELRDDEKSSVTQLCEPGSRNDQQNSCEKENKNSETSASSIPLSNTSDSEDMINEDNKSLPVKEVSISTGTISKDKQETVNDDNNISEKAESLLEEEFLDFRFQKGVLEDKKTEYSQYKSDLDTIKGLSCISSVTNYPVNCGWQWEKTAVSCTPSSTTLPIAVGSGKRSRSVDEHALDKKSQSLISFWDLQTKRQTIHMNSKILEEEAQLQQNELKNQIHIERTKQILDATKGIRNQDYLLREITTKQIEKDLLNELYAKNENLEEEAPSIPPDKVKI</sequence>
<feature type="region of interest" description="Disordered" evidence="1">
    <location>
        <begin position="17"/>
        <end position="98"/>
    </location>
</feature>